<feature type="compositionally biased region" description="Low complexity" evidence="1">
    <location>
        <begin position="127"/>
        <end position="136"/>
    </location>
</feature>
<proteinExistence type="predicted"/>
<feature type="region of interest" description="Disordered" evidence="1">
    <location>
        <begin position="63"/>
        <end position="141"/>
    </location>
</feature>
<evidence type="ECO:0000256" key="1">
    <source>
        <dbReference type="SAM" id="MobiDB-lite"/>
    </source>
</evidence>
<evidence type="ECO:0000313" key="2">
    <source>
        <dbReference type="EMBL" id="CAD8376870.1"/>
    </source>
</evidence>
<gene>
    <name evidence="2" type="ORF">PBAH0796_LOCUS23031</name>
</gene>
<sequence length="480" mass="50443">MSCSAQDKPAAFIRTVSRQPFGVMKARSPYAALAQRNSILSAGLSTSTQQDCCGSSARLKKMPKAETNCSANPKDKFSFGPRNKTQSSVDTGGKLEALSEPEGAPSPSCLILSHGRPRGTLRRRSRSSPSCPVRGGHNSDRHQKGDCMFCSEYGGHRRREEAPVLVGHTLVSAGGQQDILQDVCACDGGAGTRPAEFCSSLLPSHSIQAERWTPATWVLGSCQDPPNGEGPQLGAVDPVFDTGRPNSWDAAALRSERGSSPVPAIQCGMPGSFNELTLLQVGMQGGLERLNEDDGQACSGPKWGSSDSCFEELSTRVPSESSGLPSPECSCSTNFMGSPRLTSDLVSELSESNPLLCGLEWESRPESAQLDLLDALLGASALDSQAVGAPALPAHLLGRRPGAYKCASLFAARPSAGSACESGDLGGLLSPSSTVQVETGGGRLEQARILVVDHSSGTYKIRTLDGRTKIIQANTVWPVA</sequence>
<dbReference type="EMBL" id="HBEG01037739">
    <property type="protein sequence ID" value="CAD8376870.1"/>
    <property type="molecule type" value="Transcribed_RNA"/>
</dbReference>
<protein>
    <submittedName>
        <fullName evidence="2">Uncharacterized protein</fullName>
    </submittedName>
</protein>
<organism evidence="2">
    <name type="scientific">Pyrodinium bahamense</name>
    <dbReference type="NCBI Taxonomy" id="73915"/>
    <lineage>
        <taxon>Eukaryota</taxon>
        <taxon>Sar</taxon>
        <taxon>Alveolata</taxon>
        <taxon>Dinophyceae</taxon>
        <taxon>Gonyaulacales</taxon>
        <taxon>Pyrocystaceae</taxon>
        <taxon>Pyrodinium</taxon>
    </lineage>
</organism>
<feature type="compositionally biased region" description="Basic residues" evidence="1">
    <location>
        <begin position="115"/>
        <end position="126"/>
    </location>
</feature>
<reference evidence="2" key="1">
    <citation type="submission" date="2021-01" db="EMBL/GenBank/DDBJ databases">
        <authorList>
            <person name="Corre E."/>
            <person name="Pelletier E."/>
            <person name="Niang G."/>
            <person name="Scheremetjew M."/>
            <person name="Finn R."/>
            <person name="Kale V."/>
            <person name="Holt S."/>
            <person name="Cochrane G."/>
            <person name="Meng A."/>
            <person name="Brown T."/>
            <person name="Cohen L."/>
        </authorList>
    </citation>
    <scope>NUCLEOTIDE SEQUENCE</scope>
    <source>
        <strain evidence="2">Pbaha01</strain>
    </source>
</reference>
<accession>A0A7S0AYW3</accession>
<name>A0A7S0AYW3_9DINO</name>
<dbReference type="AlphaFoldDB" id="A0A7S0AYW3"/>